<dbReference type="RefSeq" id="WP_207870815.1">
    <property type="nucleotide sequence ID" value="NZ_CP062222.1"/>
</dbReference>
<gene>
    <name evidence="2" type="ORF">IFJ75_01485</name>
</gene>
<dbReference type="EMBL" id="CP062222">
    <property type="protein sequence ID" value="QTC91637.1"/>
    <property type="molecule type" value="Genomic_DNA"/>
</dbReference>
<feature type="region of interest" description="Disordered" evidence="1">
    <location>
        <begin position="26"/>
        <end position="70"/>
    </location>
</feature>
<dbReference type="Proteomes" id="UP000663918">
    <property type="component" value="Chromosome"/>
</dbReference>
<dbReference type="AlphaFoldDB" id="A0A975C2H1"/>
<protein>
    <submittedName>
        <fullName evidence="2">Uncharacterized protein</fullName>
    </submittedName>
</protein>
<name>A0A975C2H1_9CAUL</name>
<keyword evidence="3" id="KW-1185">Reference proteome</keyword>
<reference evidence="2" key="1">
    <citation type="submission" date="2020-09" db="EMBL/GenBank/DDBJ databases">
        <title>Brevundimonas sp. LVF2 isolated from a puddle in Goettingen, Germany.</title>
        <authorList>
            <person name="Friedrich I."/>
            <person name="Klassen A."/>
            <person name="Hannes N."/>
            <person name="Schneider D."/>
            <person name="Hertel R."/>
            <person name="Daniel R."/>
        </authorList>
    </citation>
    <scope>NUCLEOTIDE SEQUENCE</scope>
    <source>
        <strain evidence="2">LVF2</strain>
    </source>
</reference>
<dbReference type="KEGG" id="bgoe:IFJ75_01485"/>
<evidence type="ECO:0000313" key="2">
    <source>
        <dbReference type="EMBL" id="QTC91637.1"/>
    </source>
</evidence>
<evidence type="ECO:0000256" key="1">
    <source>
        <dbReference type="SAM" id="MobiDB-lite"/>
    </source>
</evidence>
<organism evidence="2 3">
    <name type="scientific">Brevundimonas goettingensis</name>
    <dbReference type="NCBI Taxonomy" id="2774190"/>
    <lineage>
        <taxon>Bacteria</taxon>
        <taxon>Pseudomonadati</taxon>
        <taxon>Pseudomonadota</taxon>
        <taxon>Alphaproteobacteria</taxon>
        <taxon>Caulobacterales</taxon>
        <taxon>Caulobacteraceae</taxon>
        <taxon>Brevundimonas</taxon>
    </lineage>
</organism>
<sequence>MADPEDKPHFETDDVEANLAIEQGLGVGARELAAQRDPGGVVTPDEDEDDEPGNEGQADDEEQLSRTSDA</sequence>
<proteinExistence type="predicted"/>
<accession>A0A975C2H1</accession>
<feature type="compositionally biased region" description="Acidic residues" evidence="1">
    <location>
        <begin position="44"/>
        <end position="62"/>
    </location>
</feature>
<evidence type="ECO:0000313" key="3">
    <source>
        <dbReference type="Proteomes" id="UP000663918"/>
    </source>
</evidence>